<evidence type="ECO:0000313" key="3">
    <source>
        <dbReference type="EMBL" id="MBU5678154.1"/>
    </source>
</evidence>
<keyword evidence="4" id="KW-1185">Reference proteome</keyword>
<dbReference type="InterPro" id="IPR009343">
    <property type="entry name" value="DUF1002"/>
</dbReference>
<dbReference type="RefSeq" id="WP_216419485.1">
    <property type="nucleotide sequence ID" value="NZ_JAHLQK010000008.1"/>
</dbReference>
<dbReference type="Proteomes" id="UP000779508">
    <property type="component" value="Unassembled WGS sequence"/>
</dbReference>
<reference evidence="3 4" key="1">
    <citation type="submission" date="2021-06" db="EMBL/GenBank/DDBJ databases">
        <authorList>
            <person name="Sun Q."/>
            <person name="Li D."/>
        </authorList>
    </citation>
    <scope>NUCLEOTIDE SEQUENCE [LARGE SCALE GENOMIC DNA]</scope>
    <source>
        <strain evidence="3 4">MSJ-5</strain>
    </source>
</reference>
<keyword evidence="1" id="KW-0175">Coiled coil</keyword>
<protein>
    <submittedName>
        <fullName evidence="3">DUF1002 domain-containing protein</fullName>
    </submittedName>
</protein>
<evidence type="ECO:0000256" key="1">
    <source>
        <dbReference type="SAM" id="Coils"/>
    </source>
</evidence>
<evidence type="ECO:0000256" key="2">
    <source>
        <dbReference type="SAM" id="Phobius"/>
    </source>
</evidence>
<keyword evidence="2" id="KW-0812">Transmembrane</keyword>
<dbReference type="Pfam" id="PF06207">
    <property type="entry name" value="DUF1002"/>
    <property type="match status" value="1"/>
</dbReference>
<keyword evidence="2" id="KW-1133">Transmembrane helix</keyword>
<accession>A0ABS6G7R1</accession>
<keyword evidence="2" id="KW-0472">Membrane</keyword>
<sequence length="290" mass="32524">MKNSRLIKYTTIMTVFIFIFNIFAYADSSRVVTLGKDLNEAQRKQILDLFKVSENEATIIEVNNQEERAYLEGVATEAQLGKITMSSAYVELLEAGSGIEVETYNISWVTKEMYQSALVTAGVKDAKVIAAAPFPVSGTGALTGILKAFEQATGKKISDEQKKVANQEVIQTGKLGEEIGKEKATELIRVVKEEVIEKRVKNPEEIKRIVLDIAARLDINLNANQIEEISKLMERINKLNLNTEEIKEQLKGIGKKIDQTLKDNEQVKSLLQRIIDMIKSLFSSLFSMFK</sequence>
<gene>
    <name evidence="3" type="ORF">KQI88_17205</name>
</gene>
<name>A0ABS6G7R1_9FIRM</name>
<comment type="caution">
    <text evidence="3">The sequence shown here is derived from an EMBL/GenBank/DDBJ whole genome shotgun (WGS) entry which is preliminary data.</text>
</comment>
<feature type="coiled-coil region" evidence="1">
    <location>
        <begin position="222"/>
        <end position="249"/>
    </location>
</feature>
<proteinExistence type="predicted"/>
<organism evidence="3 4">
    <name type="scientific">Alkaliphilus flagellatus</name>
    <dbReference type="NCBI Taxonomy" id="2841507"/>
    <lineage>
        <taxon>Bacteria</taxon>
        <taxon>Bacillati</taxon>
        <taxon>Bacillota</taxon>
        <taxon>Clostridia</taxon>
        <taxon>Peptostreptococcales</taxon>
        <taxon>Natronincolaceae</taxon>
        <taxon>Alkaliphilus</taxon>
    </lineage>
</organism>
<feature type="transmembrane region" description="Helical" evidence="2">
    <location>
        <begin position="6"/>
        <end position="26"/>
    </location>
</feature>
<evidence type="ECO:0000313" key="4">
    <source>
        <dbReference type="Proteomes" id="UP000779508"/>
    </source>
</evidence>
<dbReference type="EMBL" id="JAHLQK010000008">
    <property type="protein sequence ID" value="MBU5678154.1"/>
    <property type="molecule type" value="Genomic_DNA"/>
</dbReference>